<sequence length="88" mass="9659">MKITVRDALERYARDGVPTGSFCRAVLENNLVEAFAKADQENMATLHGIVGYVYNNLPGNCWGSKEKVAAWLEKKAGERDAAKEEGKG</sequence>
<comment type="caution">
    <text evidence="1">The sequence shown here is derived from an EMBL/GenBank/DDBJ whole genome shotgun (WGS) entry which is preliminary data.</text>
</comment>
<dbReference type="EMBL" id="BARU01006925">
    <property type="protein sequence ID" value="GAH38821.1"/>
    <property type="molecule type" value="Genomic_DNA"/>
</dbReference>
<proteinExistence type="predicted"/>
<organism evidence="1">
    <name type="scientific">marine sediment metagenome</name>
    <dbReference type="NCBI Taxonomy" id="412755"/>
    <lineage>
        <taxon>unclassified sequences</taxon>
        <taxon>metagenomes</taxon>
        <taxon>ecological metagenomes</taxon>
    </lineage>
</organism>
<gene>
    <name evidence="1" type="ORF">S03H2_13647</name>
</gene>
<name>X1EZK1_9ZZZZ</name>
<accession>X1EZK1</accession>
<dbReference type="AlphaFoldDB" id="X1EZK1"/>
<reference evidence="1" key="1">
    <citation type="journal article" date="2014" name="Front. Microbiol.">
        <title>High frequency of phylogenetically diverse reductive dehalogenase-homologous genes in deep subseafloor sedimentary metagenomes.</title>
        <authorList>
            <person name="Kawai M."/>
            <person name="Futagami T."/>
            <person name="Toyoda A."/>
            <person name="Takaki Y."/>
            <person name="Nishi S."/>
            <person name="Hori S."/>
            <person name="Arai W."/>
            <person name="Tsubouchi T."/>
            <person name="Morono Y."/>
            <person name="Uchiyama I."/>
            <person name="Ito T."/>
            <person name="Fujiyama A."/>
            <person name="Inagaki F."/>
            <person name="Takami H."/>
        </authorList>
    </citation>
    <scope>NUCLEOTIDE SEQUENCE</scope>
    <source>
        <strain evidence="1">Expedition CK06-06</strain>
    </source>
</reference>
<evidence type="ECO:0000313" key="1">
    <source>
        <dbReference type="EMBL" id="GAH38821.1"/>
    </source>
</evidence>
<protein>
    <submittedName>
        <fullName evidence="1">Uncharacterized protein</fullName>
    </submittedName>
</protein>